<evidence type="ECO:0000313" key="2">
    <source>
        <dbReference type="Proteomes" id="UP000254116"/>
    </source>
</evidence>
<accession>A0A380E8N2</accession>
<dbReference type="AlphaFoldDB" id="A0A380E8N2"/>
<dbReference type="EMBL" id="UHBY01000002">
    <property type="protein sequence ID" value="SUL29370.1"/>
    <property type="molecule type" value="Genomic_DNA"/>
</dbReference>
<gene>
    <name evidence="1" type="ORF">NCTC10702_00127</name>
</gene>
<name>A0A380E8N2_STAAU</name>
<organism evidence="1 2">
    <name type="scientific">Staphylococcus aureus</name>
    <dbReference type="NCBI Taxonomy" id="1280"/>
    <lineage>
        <taxon>Bacteria</taxon>
        <taxon>Bacillati</taxon>
        <taxon>Bacillota</taxon>
        <taxon>Bacilli</taxon>
        <taxon>Bacillales</taxon>
        <taxon>Staphylococcaceae</taxon>
        <taxon>Staphylococcus</taxon>
    </lineage>
</organism>
<dbReference type="InterPro" id="IPR052183">
    <property type="entry name" value="IS_Transposase"/>
</dbReference>
<dbReference type="PANTHER" id="PTHR35528:SF3">
    <property type="entry name" value="BLL1675 PROTEIN"/>
    <property type="match status" value="1"/>
</dbReference>
<dbReference type="PANTHER" id="PTHR35528">
    <property type="entry name" value="BLL1675 PROTEIN"/>
    <property type="match status" value="1"/>
</dbReference>
<dbReference type="Proteomes" id="UP000254116">
    <property type="component" value="Unassembled WGS sequence"/>
</dbReference>
<protein>
    <submittedName>
        <fullName evidence="1">Transposase IS66 family protein</fullName>
    </submittedName>
</protein>
<reference evidence="1 2" key="1">
    <citation type="submission" date="2018-06" db="EMBL/GenBank/DDBJ databases">
        <authorList>
            <consortium name="Pathogen Informatics"/>
            <person name="Doyle S."/>
        </authorList>
    </citation>
    <scope>NUCLEOTIDE SEQUENCE [LARGE SCALE GENOMIC DNA]</scope>
    <source>
        <strain evidence="1 2">NCTC10702</strain>
    </source>
</reference>
<proteinExistence type="predicted"/>
<evidence type="ECO:0000313" key="1">
    <source>
        <dbReference type="EMBL" id="SUL29370.1"/>
    </source>
</evidence>
<sequence>MNYFRYKQFNKDVITVAVGYYLRYALSYRDISEILRERGVNVHHSTVYRWVQEYAPILYQIWKKKHKKAYYKWHIDETYIK</sequence>